<name>A0A0C2YUR3_PARME</name>
<comment type="caution">
    <text evidence="2">The sequence shown here is derived from an EMBL/GenBank/DDBJ whole genome shotgun (WGS) entry which is preliminary data.</text>
</comment>
<gene>
    <name evidence="2" type="ORF">CCC_02313</name>
</gene>
<evidence type="ECO:0000313" key="2">
    <source>
        <dbReference type="EMBL" id="KIL98863.1"/>
    </source>
</evidence>
<dbReference type="SUPFAM" id="SSF51430">
    <property type="entry name" value="NAD(P)-linked oxidoreductase"/>
    <property type="match status" value="1"/>
</dbReference>
<feature type="domain" description="NADP-dependent oxidoreductase" evidence="1">
    <location>
        <begin position="9"/>
        <end position="188"/>
    </location>
</feature>
<dbReference type="STRING" id="272627.CCC_02313"/>
<dbReference type="AlphaFoldDB" id="A0A0C2YUR3"/>
<dbReference type="CDD" id="cd19071">
    <property type="entry name" value="AKR_AKR1-5-like"/>
    <property type="match status" value="1"/>
</dbReference>
<dbReference type="InterPro" id="IPR020471">
    <property type="entry name" value="AKR"/>
</dbReference>
<reference evidence="2 3" key="1">
    <citation type="submission" date="2015-01" db="EMBL/GenBank/DDBJ databases">
        <title>Genome Sequence of Magnetospirillum magnetotacticum Strain MS-1.</title>
        <authorList>
            <person name="Marinov G.K."/>
            <person name="Smalley M.D."/>
            <person name="DeSalvo G."/>
        </authorList>
    </citation>
    <scope>NUCLEOTIDE SEQUENCE [LARGE SCALE GENOMIC DNA]</scope>
    <source>
        <strain evidence="2 3">MS-1</strain>
    </source>
</reference>
<dbReference type="InterPro" id="IPR023210">
    <property type="entry name" value="NADP_OxRdtase_dom"/>
</dbReference>
<sequence>MPRIIYGTAWKKEKTADLVELALGQGFRGIDTACQPKHYHEPGVGEGLAAALAKGLRRDEIYLQTKFTPLAGQDPQRIPYDPSACLSQQVAQSFERSCANLRTEFLDGLVLHSPLGNPADFREVWSAMEGIFESGGTRQLGISNCYDPEVLRHLCETSRVKPAIVQNRFYAATGFDRILRAYCRKNGILYQSFWTLTANPEILVDDRVKALMAKHGRTAPQIFFRYLSQQEIIPLTGTTSAVHMGQDLEIGDFELSDAECQTLAPLLN</sequence>
<dbReference type="Pfam" id="PF00248">
    <property type="entry name" value="Aldo_ket_red"/>
    <property type="match status" value="1"/>
</dbReference>
<dbReference type="Gene3D" id="3.20.20.100">
    <property type="entry name" value="NADP-dependent oxidoreductase domain"/>
    <property type="match status" value="1"/>
</dbReference>
<dbReference type="Proteomes" id="UP000031971">
    <property type="component" value="Unassembled WGS sequence"/>
</dbReference>
<dbReference type="EMBL" id="JXSL01000027">
    <property type="protein sequence ID" value="KIL98863.1"/>
    <property type="molecule type" value="Genomic_DNA"/>
</dbReference>
<organism evidence="2 3">
    <name type="scientific">Paramagnetospirillum magnetotacticum MS-1</name>
    <dbReference type="NCBI Taxonomy" id="272627"/>
    <lineage>
        <taxon>Bacteria</taxon>
        <taxon>Pseudomonadati</taxon>
        <taxon>Pseudomonadota</taxon>
        <taxon>Alphaproteobacteria</taxon>
        <taxon>Rhodospirillales</taxon>
        <taxon>Magnetospirillaceae</taxon>
        <taxon>Paramagnetospirillum</taxon>
    </lineage>
</organism>
<dbReference type="PRINTS" id="PR00069">
    <property type="entry name" value="ALDKETRDTASE"/>
</dbReference>
<protein>
    <submittedName>
        <fullName evidence="2">2 5-diketo-D-gluconic acid reductase</fullName>
    </submittedName>
</protein>
<keyword evidence="3" id="KW-1185">Reference proteome</keyword>
<evidence type="ECO:0000259" key="1">
    <source>
        <dbReference type="Pfam" id="PF00248"/>
    </source>
</evidence>
<accession>A0A0C2YUR3</accession>
<dbReference type="GO" id="GO:0016491">
    <property type="term" value="F:oxidoreductase activity"/>
    <property type="evidence" value="ECO:0007669"/>
    <property type="project" value="InterPro"/>
</dbReference>
<evidence type="ECO:0000313" key="3">
    <source>
        <dbReference type="Proteomes" id="UP000031971"/>
    </source>
</evidence>
<proteinExistence type="predicted"/>
<dbReference type="PANTHER" id="PTHR43827:SF8">
    <property type="entry name" value="ALDO_KETO REDUCTASE FAMILY PROTEIN"/>
    <property type="match status" value="1"/>
</dbReference>
<dbReference type="PANTHER" id="PTHR43827">
    <property type="entry name" value="2,5-DIKETO-D-GLUCONIC ACID REDUCTASE"/>
    <property type="match status" value="1"/>
</dbReference>
<dbReference type="InterPro" id="IPR036812">
    <property type="entry name" value="NAD(P)_OxRdtase_dom_sf"/>
</dbReference>